<dbReference type="Pfam" id="PF17900">
    <property type="entry name" value="Peptidase_M1_N"/>
    <property type="match status" value="1"/>
</dbReference>
<feature type="binding site" evidence="10">
    <location>
        <position position="334"/>
    </location>
    <ligand>
        <name>Zn(2+)</name>
        <dbReference type="ChEBI" id="CHEBI:29105"/>
        <note>catalytic</note>
    </ligand>
</feature>
<feature type="domain" description="Aminopeptidase N-like N-terminal" evidence="16">
    <location>
        <begin position="38"/>
        <end position="217"/>
    </location>
</feature>
<evidence type="ECO:0000256" key="9">
    <source>
        <dbReference type="PIRSR" id="PIRSR634016-1"/>
    </source>
</evidence>
<evidence type="ECO:0000313" key="17">
    <source>
        <dbReference type="EMBL" id="XBS89356.1"/>
    </source>
</evidence>
<evidence type="ECO:0000256" key="7">
    <source>
        <dbReference type="ARBA" id="ARBA00022833"/>
    </source>
</evidence>
<keyword evidence="5 10" id="KW-0479">Metal-binding</keyword>
<evidence type="ECO:0000259" key="16">
    <source>
        <dbReference type="Pfam" id="PF17900"/>
    </source>
</evidence>
<reference evidence="17" key="1">
    <citation type="submission" date="2024-06" db="EMBL/GenBank/DDBJ databases">
        <authorList>
            <person name="Sun Y."/>
        </authorList>
    </citation>
    <scope>NUCLEOTIDE SEQUENCE</scope>
    <source>
        <strain evidence="17">IGA1.0</strain>
    </source>
</reference>
<feature type="domain" description="ERAP1-like C-terminal" evidence="15">
    <location>
        <begin position="563"/>
        <end position="884"/>
    </location>
</feature>
<evidence type="ECO:0000259" key="15">
    <source>
        <dbReference type="Pfam" id="PF11838"/>
    </source>
</evidence>
<keyword evidence="3 12" id="KW-0031">Aminopeptidase</keyword>
<protein>
    <recommendedName>
        <fullName evidence="12">Aminopeptidase</fullName>
        <ecNumber evidence="12">3.4.11.-</ecNumber>
    </recommendedName>
</protein>
<dbReference type="Gene3D" id="1.25.50.20">
    <property type="match status" value="1"/>
</dbReference>
<comment type="catalytic activity">
    <reaction evidence="1">
        <text>Release of an N-terminal amino acid, Xaa-|-Yaa- from a peptide, amide or arylamide. Xaa is preferably Ala, but may be most amino acids including Pro (slow action). When a terminal hydrophobic residue is followed by a prolyl residue, the two may be released as an intact Xaa-Pro dipeptide.</text>
        <dbReference type="EC" id="3.4.11.2"/>
    </reaction>
</comment>
<evidence type="ECO:0000256" key="4">
    <source>
        <dbReference type="ARBA" id="ARBA00022670"/>
    </source>
</evidence>
<evidence type="ECO:0000256" key="1">
    <source>
        <dbReference type="ARBA" id="ARBA00000098"/>
    </source>
</evidence>
<evidence type="ECO:0000256" key="8">
    <source>
        <dbReference type="ARBA" id="ARBA00023049"/>
    </source>
</evidence>
<name>A0AAU7QIR1_9GAMM</name>
<dbReference type="Pfam" id="PF01433">
    <property type="entry name" value="Peptidase_M1"/>
    <property type="match status" value="1"/>
</dbReference>
<dbReference type="InterPro" id="IPR042097">
    <property type="entry name" value="Aminopeptidase_N-like_N_sf"/>
</dbReference>
<evidence type="ECO:0000256" key="10">
    <source>
        <dbReference type="PIRSR" id="PIRSR634016-3"/>
    </source>
</evidence>
<comment type="similarity">
    <text evidence="2 12">Belongs to the peptidase M1 family.</text>
</comment>
<dbReference type="PRINTS" id="PR00756">
    <property type="entry name" value="ALADIPTASE"/>
</dbReference>
<dbReference type="SUPFAM" id="SSF63737">
    <property type="entry name" value="Leukotriene A4 hydrolase N-terminal domain"/>
    <property type="match status" value="1"/>
</dbReference>
<dbReference type="GO" id="GO:0005737">
    <property type="term" value="C:cytoplasm"/>
    <property type="evidence" value="ECO:0007669"/>
    <property type="project" value="TreeGrafter"/>
</dbReference>
<dbReference type="Pfam" id="PF11838">
    <property type="entry name" value="ERAP1_C"/>
    <property type="match status" value="1"/>
</dbReference>
<keyword evidence="7 10" id="KW-0862">Zinc</keyword>
<dbReference type="InterPro" id="IPR050344">
    <property type="entry name" value="Peptidase_M1_aminopeptidases"/>
</dbReference>
<evidence type="ECO:0000256" key="2">
    <source>
        <dbReference type="ARBA" id="ARBA00010136"/>
    </source>
</evidence>
<dbReference type="InterPro" id="IPR027268">
    <property type="entry name" value="Peptidase_M4/M1_CTD_sf"/>
</dbReference>
<dbReference type="PANTHER" id="PTHR11533">
    <property type="entry name" value="PROTEASE M1 ZINC METALLOPROTEASE"/>
    <property type="match status" value="1"/>
</dbReference>
<keyword evidence="13" id="KW-0732">Signal</keyword>
<evidence type="ECO:0000256" key="13">
    <source>
        <dbReference type="SAM" id="SignalP"/>
    </source>
</evidence>
<feature type="chain" id="PRO_5043638798" description="Aminopeptidase" evidence="13">
    <location>
        <begin position="23"/>
        <end position="900"/>
    </location>
</feature>
<dbReference type="Gene3D" id="2.60.40.1730">
    <property type="entry name" value="tricorn interacting facor f3 domain"/>
    <property type="match status" value="1"/>
</dbReference>
<gene>
    <name evidence="17" type="ORF">ABNK63_13270</name>
</gene>
<accession>A0AAU7QIR1</accession>
<dbReference type="InterPro" id="IPR001930">
    <property type="entry name" value="Peptidase_M1"/>
</dbReference>
<dbReference type="GO" id="GO:0042277">
    <property type="term" value="F:peptide binding"/>
    <property type="evidence" value="ECO:0007669"/>
    <property type="project" value="TreeGrafter"/>
</dbReference>
<feature type="site" description="Transition state stabilizer" evidence="11">
    <location>
        <position position="415"/>
    </location>
</feature>
<comment type="cofactor">
    <cofactor evidence="10 12">
        <name>Zn(2+)</name>
        <dbReference type="ChEBI" id="CHEBI:29105"/>
    </cofactor>
    <text evidence="10 12">Binds 1 zinc ion per subunit.</text>
</comment>
<dbReference type="CDD" id="cd09601">
    <property type="entry name" value="M1_APN-Q_like"/>
    <property type="match status" value="1"/>
</dbReference>
<dbReference type="GO" id="GO:0016020">
    <property type="term" value="C:membrane"/>
    <property type="evidence" value="ECO:0007669"/>
    <property type="project" value="TreeGrafter"/>
</dbReference>
<organism evidence="17">
    <name type="scientific">Rhodanobacter sp. IGA1.0</name>
    <dbReference type="NCBI Taxonomy" id="3158582"/>
    <lineage>
        <taxon>Bacteria</taxon>
        <taxon>Pseudomonadati</taxon>
        <taxon>Pseudomonadota</taxon>
        <taxon>Gammaproteobacteria</taxon>
        <taxon>Lysobacterales</taxon>
        <taxon>Rhodanobacteraceae</taxon>
        <taxon>Rhodanobacter</taxon>
    </lineage>
</organism>
<dbReference type="GO" id="GO:0016285">
    <property type="term" value="F:alanyl aminopeptidase activity"/>
    <property type="evidence" value="ECO:0007669"/>
    <property type="project" value="UniProtKB-EC"/>
</dbReference>
<evidence type="ECO:0000256" key="12">
    <source>
        <dbReference type="RuleBase" id="RU364040"/>
    </source>
</evidence>
<evidence type="ECO:0000256" key="5">
    <source>
        <dbReference type="ARBA" id="ARBA00022723"/>
    </source>
</evidence>
<proteinExistence type="inferred from homology"/>
<feature type="binding site" evidence="10">
    <location>
        <position position="353"/>
    </location>
    <ligand>
        <name>Zn(2+)</name>
        <dbReference type="ChEBI" id="CHEBI:29105"/>
        <note>catalytic</note>
    </ligand>
</feature>
<dbReference type="RefSeq" id="WP_350015899.1">
    <property type="nucleotide sequence ID" value="NZ_CP157948.1"/>
</dbReference>
<dbReference type="InterPro" id="IPR024571">
    <property type="entry name" value="ERAP1-like_C_dom"/>
</dbReference>
<dbReference type="EMBL" id="CP157948">
    <property type="protein sequence ID" value="XBS89356.1"/>
    <property type="molecule type" value="Genomic_DNA"/>
</dbReference>
<dbReference type="GO" id="GO:0043171">
    <property type="term" value="P:peptide catabolic process"/>
    <property type="evidence" value="ECO:0007669"/>
    <property type="project" value="TreeGrafter"/>
</dbReference>
<dbReference type="GO" id="GO:0070006">
    <property type="term" value="F:metalloaminopeptidase activity"/>
    <property type="evidence" value="ECO:0007669"/>
    <property type="project" value="TreeGrafter"/>
</dbReference>
<feature type="binding site" evidence="10">
    <location>
        <position position="330"/>
    </location>
    <ligand>
        <name>Zn(2+)</name>
        <dbReference type="ChEBI" id="CHEBI:29105"/>
        <note>catalytic</note>
    </ligand>
</feature>
<dbReference type="PANTHER" id="PTHR11533:SF174">
    <property type="entry name" value="PUROMYCIN-SENSITIVE AMINOPEPTIDASE-RELATED"/>
    <property type="match status" value="1"/>
</dbReference>
<feature type="domain" description="Peptidase M1 membrane alanine aminopeptidase" evidence="14">
    <location>
        <begin position="263"/>
        <end position="464"/>
    </location>
</feature>
<dbReference type="EC" id="3.4.11.-" evidence="12"/>
<feature type="signal peptide" evidence="13">
    <location>
        <begin position="1"/>
        <end position="22"/>
    </location>
</feature>
<feature type="active site" description="Proton acceptor" evidence="9">
    <location>
        <position position="331"/>
    </location>
</feature>
<sequence length="900" mass="97333">MRRLVRPLLLTALATCCGAAFAATADQAPQGRLPGWAVPQSYQLAFKVDPAQQDFSGTTTIKVKLTQASDHLWLDGAELKVSKVTITDAAGRTHAGKYVNVDPKTGVVRVDFGSTLKPQDLTVKFEYSAPLNQQLQGLYKVTAKGQPYAMTQMEPISARFAFPGFDEPGFKTPFDISITVPDHENVVANTRQVKEQPAGKGWKTVTFAQTLPLPTYLVAFAVGPWDIVDGPDISPDAYRSEPLKLRGIAAKGEGHRMEHVLGETPSIIHALENYYGFGYPFGKLDLLAAPDFEAGAMENPGLVTFRDWLLLLDKDSPARNVQGSFNVNAHELAHQWTGDTVTTAWWNDIWLNEAFATWMQQKVTMQVHPEYRADLDRVRGAQGAMSNDSLTSARSIRQPISGNGDIMTAFDGITYQKGASVIAMFENYVGEKTYQKGMRAYIQSQKYGNATADDLVSAIATAADKGEAFKHAFKSFLDQSGVPYVATKLEQKDGKTVLQLSQSRYLPLGSSGDARRIWGVPVCVRYGTDAHGKDGAPSSKVACDMLDQATGSMELPGASKPTWVMPNADASGYYRFSLDKDGLERLIKQVGKLSDAEQLAYADAINASFRRGDLDAGQVLAAMQPLTGSKIREVATVPLDTAGGLYHRIATTDAQRARLAAWAKAAYLPRLEQLGYQRKTGEPEDDSLMRSSLASSLAFDFKLPEVRAALLKQGDAALKPTADGHLNLAAADPDLLGDALGVAVQEHGKSAVDALIAELPKTSDPALRNGILGGLASVEDPALAEQVRNFALTKPVKVGEMGMLLRGGRDTQAQRDAMWNWFTAHYQQILDRTGSFSGGRLPSLAAGGGCSTAEYDRLQAFFKTREKDAAGIGRGLAQTGESIQLCSALTAKQDPASILR</sequence>
<evidence type="ECO:0000259" key="14">
    <source>
        <dbReference type="Pfam" id="PF01433"/>
    </source>
</evidence>
<keyword evidence="6 12" id="KW-0378">Hydrolase</keyword>
<dbReference type="GO" id="GO:0005615">
    <property type="term" value="C:extracellular space"/>
    <property type="evidence" value="ECO:0007669"/>
    <property type="project" value="TreeGrafter"/>
</dbReference>
<dbReference type="InterPro" id="IPR045357">
    <property type="entry name" value="Aminopeptidase_N-like_N"/>
</dbReference>
<dbReference type="SUPFAM" id="SSF55486">
    <property type="entry name" value="Metalloproteases ('zincins'), catalytic domain"/>
    <property type="match status" value="1"/>
</dbReference>
<dbReference type="AlphaFoldDB" id="A0AAU7QIR1"/>
<keyword evidence="8 12" id="KW-0482">Metalloprotease</keyword>
<dbReference type="FunFam" id="1.10.390.10:FF:000006">
    <property type="entry name" value="Puromycin-sensitive aminopeptidase"/>
    <property type="match status" value="1"/>
</dbReference>
<dbReference type="GO" id="GO:0006508">
    <property type="term" value="P:proteolysis"/>
    <property type="evidence" value="ECO:0007669"/>
    <property type="project" value="UniProtKB-KW"/>
</dbReference>
<evidence type="ECO:0000256" key="11">
    <source>
        <dbReference type="PIRSR" id="PIRSR634016-4"/>
    </source>
</evidence>
<evidence type="ECO:0000256" key="6">
    <source>
        <dbReference type="ARBA" id="ARBA00022801"/>
    </source>
</evidence>
<keyword evidence="4 12" id="KW-0645">Protease</keyword>
<dbReference type="InterPro" id="IPR014782">
    <property type="entry name" value="Peptidase_M1_dom"/>
</dbReference>
<dbReference type="GO" id="GO:0008270">
    <property type="term" value="F:zinc ion binding"/>
    <property type="evidence" value="ECO:0007669"/>
    <property type="project" value="UniProtKB-UniRule"/>
</dbReference>
<evidence type="ECO:0000256" key="3">
    <source>
        <dbReference type="ARBA" id="ARBA00022438"/>
    </source>
</evidence>
<dbReference type="Gene3D" id="1.10.390.10">
    <property type="entry name" value="Neutral Protease Domain 2"/>
    <property type="match status" value="1"/>
</dbReference>
<dbReference type="InterPro" id="IPR034016">
    <property type="entry name" value="M1_APN-typ"/>
</dbReference>